<evidence type="ECO:0000313" key="3">
    <source>
        <dbReference type="EMBL" id="QWS06157.1"/>
    </source>
</evidence>
<reference evidence="3" key="2">
    <citation type="journal article" date="2021" name="Int. J. Mol. Sci.">
        <title>Comparative Analysis of Mitochondrial Genome Features among Four Clonostachys Species and Insight into Their Systematic Positions in the Order Hypocreales.</title>
        <authorList>
            <person name="Zhao Z."/>
            <person name="Zhu K."/>
            <person name="Tang D."/>
            <person name="Wang Y."/>
            <person name="Wang Y."/>
            <person name="Zhang G."/>
            <person name="Geng Y."/>
            <person name="Yu H."/>
        </authorList>
    </citation>
    <scope>NUCLEOTIDE SEQUENCE</scope>
</reference>
<feature type="transmembrane region" description="Helical" evidence="2">
    <location>
        <begin position="31"/>
        <end position="52"/>
    </location>
</feature>
<dbReference type="EMBL" id="MW030498">
    <property type="protein sequence ID" value="QWS06157.1"/>
    <property type="molecule type" value="Genomic_DNA"/>
</dbReference>
<evidence type="ECO:0000256" key="2">
    <source>
        <dbReference type="SAM" id="Phobius"/>
    </source>
</evidence>
<feature type="region of interest" description="Disordered" evidence="1">
    <location>
        <begin position="81"/>
        <end position="115"/>
    </location>
</feature>
<geneLocation type="mitochondrion" evidence="3"/>
<feature type="compositionally biased region" description="Low complexity" evidence="1">
    <location>
        <begin position="99"/>
        <end position="110"/>
    </location>
</feature>
<keyword evidence="2" id="KW-0472">Membrane</keyword>
<feature type="compositionally biased region" description="Polar residues" evidence="1">
    <location>
        <begin position="82"/>
        <end position="98"/>
    </location>
</feature>
<feature type="region of interest" description="Disordered" evidence="1">
    <location>
        <begin position="182"/>
        <end position="257"/>
    </location>
</feature>
<gene>
    <name evidence="3" type="primary">ORF257</name>
</gene>
<feature type="compositionally biased region" description="Low complexity" evidence="1">
    <location>
        <begin position="199"/>
        <end position="209"/>
    </location>
</feature>
<protein>
    <submittedName>
        <fullName evidence="3">Uncharacterized protein</fullName>
    </submittedName>
</protein>
<keyword evidence="2" id="KW-0812">Transmembrane</keyword>
<reference evidence="3" key="1">
    <citation type="submission" date="2020-09" db="EMBL/GenBank/DDBJ databases">
        <authorList>
            <person name="Zhao Z.Y."/>
            <person name="Zhu K.F."/>
            <person name="Tang D.X."/>
            <person name="Wang Y.B."/>
            <person name="Wang Y."/>
            <person name="Geng Y.P."/>
            <person name="Yu H."/>
        </authorList>
    </citation>
    <scope>NUCLEOTIDE SEQUENCE</scope>
</reference>
<organism evidence="3">
    <name type="scientific">Clonostachys compactiuscula</name>
    <dbReference type="NCBI Taxonomy" id="122660"/>
    <lineage>
        <taxon>Eukaryota</taxon>
        <taxon>Fungi</taxon>
        <taxon>Dikarya</taxon>
        <taxon>Ascomycota</taxon>
        <taxon>Pezizomycotina</taxon>
        <taxon>Sordariomycetes</taxon>
        <taxon>Hypocreomycetidae</taxon>
        <taxon>Hypocreales</taxon>
        <taxon>Bionectriaceae</taxon>
        <taxon>Clonostachys</taxon>
    </lineage>
</organism>
<name>A0A8F1Y2G2_9HYPO</name>
<keyword evidence="3" id="KW-0496">Mitochondrion</keyword>
<dbReference type="AlphaFoldDB" id="A0A8F1Y2G2"/>
<feature type="compositionally biased region" description="Basic and acidic residues" evidence="1">
    <location>
        <begin position="210"/>
        <end position="240"/>
    </location>
</feature>
<keyword evidence="2" id="KW-1133">Transmembrane helix</keyword>
<proteinExistence type="predicted"/>
<feature type="compositionally biased region" description="Polar residues" evidence="1">
    <location>
        <begin position="185"/>
        <end position="198"/>
    </location>
</feature>
<evidence type="ECO:0000256" key="1">
    <source>
        <dbReference type="SAM" id="MobiDB-lite"/>
    </source>
</evidence>
<sequence length="257" mass="29015">MTTPVRSNLKKIYIQLSARTKILIFMNSHQLIALAHIIVTILLYISIIFIGMDSSLFTTVYCHSGDDINISIPINLGPGSLPDNNGQDNTYTNHNLQYNNDPEPNNTNQNHHSQLQYNSTSPYASIGIRLNRDRIMDVYVRHISAEQLPVYIDYLRGDNSIEALVRLRELQGELDARLSSDYENYRSSPSESIYSNSTVGSDDNNSVGSDDNKSVKSDTNKSVKSDTNKSAEPNNKRKFEEDSDSEQQPPRVRNSIR</sequence>
<accession>A0A8F1Y2G2</accession>